<feature type="domain" description="MYND-type" evidence="5">
    <location>
        <begin position="468"/>
        <end position="505"/>
    </location>
</feature>
<organism evidence="6 7">
    <name type="scientific">Acrasis kona</name>
    <dbReference type="NCBI Taxonomy" id="1008807"/>
    <lineage>
        <taxon>Eukaryota</taxon>
        <taxon>Discoba</taxon>
        <taxon>Heterolobosea</taxon>
        <taxon>Tetramitia</taxon>
        <taxon>Eutetramitia</taxon>
        <taxon>Acrasidae</taxon>
        <taxon>Acrasis</taxon>
    </lineage>
</organism>
<dbReference type="GO" id="GO:0008168">
    <property type="term" value="F:methyltransferase activity"/>
    <property type="evidence" value="ECO:0007669"/>
    <property type="project" value="UniProtKB-KW"/>
</dbReference>
<dbReference type="PROSITE" id="PS01360">
    <property type="entry name" value="ZF_MYND_1"/>
    <property type="match status" value="1"/>
</dbReference>
<proteinExistence type="predicted"/>
<comment type="caution">
    <text evidence="6">The sequence shown here is derived from an EMBL/GenBank/DDBJ whole genome shotgun (WGS) entry which is preliminary data.</text>
</comment>
<dbReference type="GO" id="GO:0008270">
    <property type="term" value="F:zinc ion binding"/>
    <property type="evidence" value="ECO:0007669"/>
    <property type="project" value="UniProtKB-KW"/>
</dbReference>
<evidence type="ECO:0000256" key="1">
    <source>
        <dbReference type="ARBA" id="ARBA00022723"/>
    </source>
</evidence>
<sequence length="514" mass="60154">MDIGCPCCNVKSVRVASYVKDHDVKQGASFRAFFNDLTLTPEKFSQYKSNLDKHGKHKVGSSSDTITIKPFSPDVPKTTKTPWPQQELKPFNVAISNMDCMIQFYQAAESHYKIPRHLFTLYKSSIRINPSLLNDSYQLKSGDTLSMVLNQEYDEIRYNRSVPVPTNKQSLQQSFKQLKITHDASLQVKDGNWKDFCFKTFNLPSGQITTTNGSDHQWKEYYKNRIKCELFHYKLMEQDVNKLTKSDEKTTCEHLRHYVNRCLKKQGRYLQRKNTFEESHLDDIHKRIVDACYCYKFQPNRVIMGDLMSADWFCRFYSPIRPGNSIDLIFHFDQQSGWSTITFDNFVTYKLITIQDDQNISTQSPDKNRSKCVFTQWYDNDEKCNREITKVQISDQELQNVKQFLFGEELDFSNRRMILLIVEMACVNASNIDVHDPAYEIISNVIKNKENSEESDEEEESNAQKINCGCCGKSEKLMKCSGCKREFYCSQECQKKMWALHKQVCGFYKKWNKN</sequence>
<evidence type="ECO:0000256" key="4">
    <source>
        <dbReference type="PROSITE-ProRule" id="PRU00134"/>
    </source>
</evidence>
<dbReference type="GO" id="GO:0032259">
    <property type="term" value="P:methylation"/>
    <property type="evidence" value="ECO:0007669"/>
    <property type="project" value="UniProtKB-KW"/>
</dbReference>
<keyword evidence="2 4" id="KW-0863">Zinc-finger</keyword>
<dbReference type="SUPFAM" id="SSF144232">
    <property type="entry name" value="HIT/MYND zinc finger-like"/>
    <property type="match status" value="1"/>
</dbReference>
<dbReference type="AlphaFoldDB" id="A0AAW2ZDG0"/>
<gene>
    <name evidence="6" type="ORF">AKO1_012079</name>
</gene>
<keyword evidence="6" id="KW-0489">Methyltransferase</keyword>
<evidence type="ECO:0000256" key="3">
    <source>
        <dbReference type="ARBA" id="ARBA00022833"/>
    </source>
</evidence>
<keyword evidence="6" id="KW-0808">Transferase</keyword>
<name>A0AAW2ZDG0_9EUKA</name>
<reference evidence="6 7" key="1">
    <citation type="submission" date="2024-03" db="EMBL/GenBank/DDBJ databases">
        <title>The Acrasis kona genome and developmental transcriptomes reveal deep origins of eukaryotic multicellular pathways.</title>
        <authorList>
            <person name="Sheikh S."/>
            <person name="Fu C.-J."/>
            <person name="Brown M.W."/>
            <person name="Baldauf S.L."/>
        </authorList>
    </citation>
    <scope>NUCLEOTIDE SEQUENCE [LARGE SCALE GENOMIC DNA]</scope>
    <source>
        <strain evidence="6 7">ATCC MYA-3509</strain>
    </source>
</reference>
<dbReference type="Proteomes" id="UP001431209">
    <property type="component" value="Unassembled WGS sequence"/>
</dbReference>
<dbReference type="PROSITE" id="PS50865">
    <property type="entry name" value="ZF_MYND_2"/>
    <property type="match status" value="1"/>
</dbReference>
<dbReference type="Pfam" id="PF01753">
    <property type="entry name" value="zf-MYND"/>
    <property type="match status" value="1"/>
</dbReference>
<dbReference type="Gene3D" id="6.10.140.2220">
    <property type="match status" value="1"/>
</dbReference>
<keyword evidence="7" id="KW-1185">Reference proteome</keyword>
<keyword evidence="3" id="KW-0862">Zinc</keyword>
<evidence type="ECO:0000259" key="5">
    <source>
        <dbReference type="PROSITE" id="PS50865"/>
    </source>
</evidence>
<dbReference type="EMBL" id="JAOPGA020001253">
    <property type="protein sequence ID" value="KAL0486667.1"/>
    <property type="molecule type" value="Genomic_DNA"/>
</dbReference>
<protein>
    <submittedName>
        <fullName evidence="6">N-lysine methyltransferase</fullName>
    </submittedName>
</protein>
<keyword evidence="1" id="KW-0479">Metal-binding</keyword>
<evidence type="ECO:0000313" key="7">
    <source>
        <dbReference type="Proteomes" id="UP001431209"/>
    </source>
</evidence>
<evidence type="ECO:0000313" key="6">
    <source>
        <dbReference type="EMBL" id="KAL0486667.1"/>
    </source>
</evidence>
<evidence type="ECO:0000256" key="2">
    <source>
        <dbReference type="ARBA" id="ARBA00022771"/>
    </source>
</evidence>
<dbReference type="InterPro" id="IPR002893">
    <property type="entry name" value="Znf_MYND"/>
</dbReference>
<accession>A0AAW2ZDG0</accession>